<accession>A0A371B1V0</accession>
<reference evidence="3" key="1">
    <citation type="submission" date="2018-08" db="EMBL/GenBank/DDBJ databases">
        <authorList>
            <person name="Kim S.-J."/>
            <person name="Jung G.-Y."/>
        </authorList>
    </citation>
    <scope>NUCLEOTIDE SEQUENCE [LARGE SCALE GENOMIC DNA]</scope>
    <source>
        <strain evidence="3">GY_G</strain>
    </source>
</reference>
<protein>
    <submittedName>
        <fullName evidence="2">Uncharacterized protein</fullName>
    </submittedName>
</protein>
<keyword evidence="1" id="KW-1133">Transmembrane helix</keyword>
<dbReference type="AlphaFoldDB" id="A0A371B1V0"/>
<dbReference type="Proteomes" id="UP000263833">
    <property type="component" value="Unassembled WGS sequence"/>
</dbReference>
<evidence type="ECO:0000313" key="2">
    <source>
        <dbReference type="EMBL" id="RDV01569.1"/>
    </source>
</evidence>
<keyword evidence="3" id="KW-1185">Reference proteome</keyword>
<gene>
    <name evidence="2" type="ORF">DXH95_14870</name>
</gene>
<sequence>MTDDVKPAAQDMGPQMVGSLSVEESRLVRSRQAGRARAMAVVLFGLCVLFFAITVVKVGVWG</sequence>
<dbReference type="RefSeq" id="WP_115550349.1">
    <property type="nucleotide sequence ID" value="NZ_QRGP01000003.1"/>
</dbReference>
<organism evidence="2 3">
    <name type="scientific">Sphingorhabdus pulchriflava</name>
    <dbReference type="NCBI Taxonomy" id="2292257"/>
    <lineage>
        <taxon>Bacteria</taxon>
        <taxon>Pseudomonadati</taxon>
        <taxon>Pseudomonadota</taxon>
        <taxon>Alphaproteobacteria</taxon>
        <taxon>Sphingomonadales</taxon>
        <taxon>Sphingomonadaceae</taxon>
        <taxon>Sphingorhabdus</taxon>
    </lineage>
</organism>
<evidence type="ECO:0000256" key="1">
    <source>
        <dbReference type="SAM" id="Phobius"/>
    </source>
</evidence>
<proteinExistence type="predicted"/>
<evidence type="ECO:0000313" key="3">
    <source>
        <dbReference type="Proteomes" id="UP000263833"/>
    </source>
</evidence>
<comment type="caution">
    <text evidence="2">The sequence shown here is derived from an EMBL/GenBank/DDBJ whole genome shotgun (WGS) entry which is preliminary data.</text>
</comment>
<keyword evidence="1" id="KW-0472">Membrane</keyword>
<dbReference type="EMBL" id="QRGP01000003">
    <property type="protein sequence ID" value="RDV01569.1"/>
    <property type="molecule type" value="Genomic_DNA"/>
</dbReference>
<keyword evidence="1" id="KW-0812">Transmembrane</keyword>
<name>A0A371B1V0_9SPHN</name>
<feature type="transmembrane region" description="Helical" evidence="1">
    <location>
        <begin position="38"/>
        <end position="60"/>
    </location>
</feature>